<proteinExistence type="predicted"/>
<dbReference type="AlphaFoldDB" id="A0A0P6YDV3"/>
<dbReference type="RefSeq" id="WP_054537088.1">
    <property type="nucleotide sequence ID" value="NZ_LGKP01000040.1"/>
</dbReference>
<accession>A0A0P6YDV3</accession>
<evidence type="ECO:0000313" key="2">
    <source>
        <dbReference type="Proteomes" id="UP000050277"/>
    </source>
</evidence>
<sequence>MNDPDYTPMLRQAQFDRELRLMPREQLQAKRVAALYQPRPGQPKQPHCTCGQPANTFNIDRQRWLCQHCASPK</sequence>
<evidence type="ECO:0000313" key="1">
    <source>
        <dbReference type="EMBL" id="KPL80204.1"/>
    </source>
</evidence>
<name>A0A0P6YDV3_9CHLR</name>
<protein>
    <submittedName>
        <fullName evidence="1">Uncharacterized protein</fullName>
    </submittedName>
</protein>
<dbReference type="EMBL" id="LGKP01000040">
    <property type="protein sequence ID" value="KPL80204.1"/>
    <property type="molecule type" value="Genomic_DNA"/>
</dbReference>
<keyword evidence="2" id="KW-1185">Reference proteome</keyword>
<dbReference type="STRING" id="70996.SE18_24415"/>
<dbReference type="Proteomes" id="UP000050277">
    <property type="component" value="Unassembled WGS sequence"/>
</dbReference>
<reference evidence="1 2" key="1">
    <citation type="submission" date="2015-07" db="EMBL/GenBank/DDBJ databases">
        <title>Whole genome sequence of Herpetosiphon geysericola DSM 7119.</title>
        <authorList>
            <person name="Hemp J."/>
            <person name="Ward L.M."/>
            <person name="Pace L.A."/>
            <person name="Fischer W.W."/>
        </authorList>
    </citation>
    <scope>NUCLEOTIDE SEQUENCE [LARGE SCALE GENOMIC DNA]</scope>
    <source>
        <strain evidence="1 2">DSM 7119</strain>
    </source>
</reference>
<organism evidence="1 2">
    <name type="scientific">Herpetosiphon geysericola</name>
    <dbReference type="NCBI Taxonomy" id="70996"/>
    <lineage>
        <taxon>Bacteria</taxon>
        <taxon>Bacillati</taxon>
        <taxon>Chloroflexota</taxon>
        <taxon>Chloroflexia</taxon>
        <taxon>Herpetosiphonales</taxon>
        <taxon>Herpetosiphonaceae</taxon>
        <taxon>Herpetosiphon</taxon>
    </lineage>
</organism>
<gene>
    <name evidence="1" type="ORF">SE18_24415</name>
</gene>
<comment type="caution">
    <text evidence="1">The sequence shown here is derived from an EMBL/GenBank/DDBJ whole genome shotgun (WGS) entry which is preliminary data.</text>
</comment>